<sequence length="134" mass="14509">MGQPWDEISTGPAHVENTASLERKVERSEAQTSSKVAVLRGHSLNESPGASGDAERPSSTRAPRSTTLQIHNSRGIKGTQRGQPQTKPFGRRLACILEELVGASGILGHRHITRLLQHSKEDSTLVIMKKALGK</sequence>
<protein>
    <submittedName>
        <fullName evidence="3">Protein kinase domain-containing protein</fullName>
    </submittedName>
</protein>
<dbReference type="WBParaSite" id="L893_g31560.t1">
    <property type="protein sequence ID" value="L893_g31560.t1"/>
    <property type="gene ID" value="L893_g31560"/>
</dbReference>
<feature type="region of interest" description="Disordered" evidence="1">
    <location>
        <begin position="1"/>
        <end position="88"/>
    </location>
</feature>
<name>A0A1I8A053_9BILA</name>
<accession>A0A1I8A053</accession>
<reference evidence="3" key="1">
    <citation type="submission" date="2016-11" db="UniProtKB">
        <authorList>
            <consortium name="WormBaseParasite"/>
        </authorList>
    </citation>
    <scope>IDENTIFICATION</scope>
</reference>
<feature type="compositionally biased region" description="Polar residues" evidence="1">
    <location>
        <begin position="59"/>
        <end position="72"/>
    </location>
</feature>
<evidence type="ECO:0000313" key="3">
    <source>
        <dbReference type="WBParaSite" id="L893_g31560.t1"/>
    </source>
</evidence>
<proteinExistence type="predicted"/>
<evidence type="ECO:0000313" key="2">
    <source>
        <dbReference type="Proteomes" id="UP000095287"/>
    </source>
</evidence>
<dbReference type="Proteomes" id="UP000095287">
    <property type="component" value="Unplaced"/>
</dbReference>
<organism evidence="2 3">
    <name type="scientific">Steinernema glaseri</name>
    <dbReference type="NCBI Taxonomy" id="37863"/>
    <lineage>
        <taxon>Eukaryota</taxon>
        <taxon>Metazoa</taxon>
        <taxon>Ecdysozoa</taxon>
        <taxon>Nematoda</taxon>
        <taxon>Chromadorea</taxon>
        <taxon>Rhabditida</taxon>
        <taxon>Tylenchina</taxon>
        <taxon>Panagrolaimomorpha</taxon>
        <taxon>Strongyloidoidea</taxon>
        <taxon>Steinernematidae</taxon>
        <taxon>Steinernema</taxon>
    </lineage>
</organism>
<evidence type="ECO:0000256" key="1">
    <source>
        <dbReference type="SAM" id="MobiDB-lite"/>
    </source>
</evidence>
<dbReference type="AlphaFoldDB" id="A0A1I8A053"/>
<keyword evidence="2" id="KW-1185">Reference proteome</keyword>